<dbReference type="OrthoDB" id="2966478at2"/>
<dbReference type="AlphaFoldDB" id="A0A2N0Z7R4"/>
<dbReference type="Proteomes" id="UP000233375">
    <property type="component" value="Unassembled WGS sequence"/>
</dbReference>
<dbReference type="RefSeq" id="WP_101175279.1">
    <property type="nucleotide sequence ID" value="NZ_PISE01000003.1"/>
</dbReference>
<evidence type="ECO:0000313" key="2">
    <source>
        <dbReference type="EMBL" id="PKG25555.1"/>
    </source>
</evidence>
<proteinExistence type="inferred from homology"/>
<sequence>MNKKLQIIKAELMEKELILSVDQSIPFDHIKAAGQMLVDSDDISFIYLLETDDQYVYLVIAKEYWSEIKESKELGVPVYISNGSEKIALEQFLEELDYLIQNIEGNGNYGEEMEKAVEAAFIQK</sequence>
<comment type="caution">
    <text evidence="2">The sequence shown here is derived from an EMBL/GenBank/DDBJ whole genome shotgun (WGS) entry which is preliminary data.</text>
</comment>
<accession>A0A2N0Z7R4</accession>
<evidence type="ECO:0000256" key="1">
    <source>
        <dbReference type="HAMAP-Rule" id="MF_01861"/>
    </source>
</evidence>
<protein>
    <recommendedName>
        <fullName evidence="1">UPF0738 protein CWS01_01545</fullName>
    </recommendedName>
</protein>
<dbReference type="EMBL" id="PISE01000003">
    <property type="protein sequence ID" value="PKG25555.1"/>
    <property type="molecule type" value="Genomic_DNA"/>
</dbReference>
<name>A0A2N0Z7R4_9BACI</name>
<comment type="similarity">
    <text evidence="1">Belongs to the UPF0738 family.</text>
</comment>
<evidence type="ECO:0000313" key="3">
    <source>
        <dbReference type="Proteomes" id="UP000233375"/>
    </source>
</evidence>
<dbReference type="Pfam" id="PF19785">
    <property type="entry name" value="UPF0738"/>
    <property type="match status" value="1"/>
</dbReference>
<keyword evidence="3" id="KW-1185">Reference proteome</keyword>
<dbReference type="InterPro" id="IPR020908">
    <property type="entry name" value="UPF0738"/>
</dbReference>
<organism evidence="2 3">
    <name type="scientific">Niallia nealsonii</name>
    <dbReference type="NCBI Taxonomy" id="115979"/>
    <lineage>
        <taxon>Bacteria</taxon>
        <taxon>Bacillati</taxon>
        <taxon>Bacillota</taxon>
        <taxon>Bacilli</taxon>
        <taxon>Bacillales</taxon>
        <taxon>Bacillaceae</taxon>
        <taxon>Niallia</taxon>
    </lineage>
</organism>
<dbReference type="HAMAP" id="MF_01861">
    <property type="entry name" value="UPF0738"/>
    <property type="match status" value="1"/>
</dbReference>
<gene>
    <name evidence="2" type="ORF">CWS01_01545</name>
</gene>
<reference evidence="2 3" key="1">
    <citation type="journal article" date="2003" name="Int. J. Syst. Evol. Microbiol.">
        <title>Bacillus nealsonii sp. nov., isolated from a spacecraft-assembly facility, whose spores are gamma-radiation resistant.</title>
        <authorList>
            <person name="Venkateswaran K."/>
            <person name="Kempf M."/>
            <person name="Chen F."/>
            <person name="Satomi M."/>
            <person name="Nicholson W."/>
            <person name="Kern R."/>
        </authorList>
    </citation>
    <scope>NUCLEOTIDE SEQUENCE [LARGE SCALE GENOMIC DNA]</scope>
    <source>
        <strain evidence="2 3">FO-92</strain>
    </source>
</reference>